<feature type="region of interest" description="Disordered" evidence="1">
    <location>
        <begin position="23"/>
        <end position="45"/>
    </location>
</feature>
<reference evidence="4 6" key="2">
    <citation type="journal article" date="2014" name="PLoS Genet.">
        <title>Phylogenetically driven sequencing of extremely halophilic archaea reveals strategies for static and dynamic osmo-response.</title>
        <authorList>
            <person name="Becker E.A."/>
            <person name="Seitzer P.M."/>
            <person name="Tritt A."/>
            <person name="Larsen D."/>
            <person name="Krusor M."/>
            <person name="Yao A.I."/>
            <person name="Wu D."/>
            <person name="Madern D."/>
            <person name="Eisen J.A."/>
            <person name="Darling A.E."/>
            <person name="Facciotti M.T."/>
        </authorList>
    </citation>
    <scope>NUCLEOTIDE SEQUENCE [LARGE SCALE GENOMIC DNA]</scope>
    <source>
        <strain evidence="4">B3</strain>
        <strain evidence="6">DSM 18796 / CECT 7217 / JCM 14584 / KCTC 4019 / B3</strain>
    </source>
</reference>
<dbReference type="Proteomes" id="UP000000390">
    <property type="component" value="Plasmid 4"/>
</dbReference>
<keyword evidence="6" id="KW-1185">Reference proteome</keyword>
<protein>
    <submittedName>
        <fullName evidence="2">Uncharacterized protein</fullName>
    </submittedName>
</protein>
<geneLocation type="plasmid" evidence="3 5">
    <name>4</name>
</geneLocation>
<reference evidence="2 5" key="1">
    <citation type="journal article" date="2010" name="J. Bacteriol.">
        <title>Complete genome sequence of Halalkalicoccus jeotgali B3(T), an extremely halophilic archaeon.</title>
        <authorList>
            <person name="Roh S.W."/>
            <person name="Nam Y.D."/>
            <person name="Nam S.H."/>
            <person name="Choi S.H."/>
            <person name="Park H.S."/>
            <person name="Bae J.W."/>
        </authorList>
    </citation>
    <scope>NUCLEOTIDE SEQUENCE [LARGE SCALE GENOMIC DNA]</scope>
    <source>
        <strain evidence="2">B3</strain>
        <strain evidence="5">DSM 18796 / CECT 7217 / JCM 14584 / KCTC 4019 / B3</strain>
        <plasmid evidence="5">2</plasmid>
        <plasmid evidence="5">4</plasmid>
    </source>
</reference>
<evidence type="ECO:0000313" key="5">
    <source>
        <dbReference type="Proteomes" id="UP000000390"/>
    </source>
</evidence>
<dbReference type="eggNOG" id="ENOG502N615">
    <property type="taxonomic scope" value="Archaea"/>
</dbReference>
<dbReference type="RefSeq" id="WP_008413603.1">
    <property type="nucleotide sequence ID" value="NC_014299.1"/>
</dbReference>
<evidence type="ECO:0000256" key="1">
    <source>
        <dbReference type="SAM" id="MobiDB-lite"/>
    </source>
</evidence>
<evidence type="ECO:0000313" key="2">
    <source>
        <dbReference type="EMBL" id="ADJ16802.1"/>
    </source>
</evidence>
<dbReference type="EMBL" id="CP002064">
    <property type="protein sequence ID" value="ADJ16802.1"/>
    <property type="molecule type" value="Genomic_DNA"/>
</dbReference>
<dbReference type="AlphaFoldDB" id="D8JCQ7"/>
<name>D8JCQ7_HALJB</name>
<dbReference type="OrthoDB" id="351067at2157"/>
<dbReference type="HOGENOM" id="CLU_2032795_0_0_2"/>
<proteinExistence type="predicted"/>
<evidence type="ECO:0000313" key="4">
    <source>
        <dbReference type="EMBL" id="ELY41670.1"/>
    </source>
</evidence>
<evidence type="ECO:0000313" key="6">
    <source>
        <dbReference type="Proteomes" id="UP000011645"/>
    </source>
</evidence>
<evidence type="ECO:0000313" key="3">
    <source>
        <dbReference type="EMBL" id="ADJ17196.1"/>
    </source>
</evidence>
<dbReference type="Proteomes" id="UP000011645">
    <property type="component" value="Unassembled WGS sequence"/>
</dbReference>
<dbReference type="Proteomes" id="UP000000390">
    <property type="component" value="Plasmid 2"/>
</dbReference>
<dbReference type="GeneID" id="9421249"/>
<dbReference type="EMBL" id="AOHV01000002">
    <property type="protein sequence ID" value="ELY41670.1"/>
    <property type="molecule type" value="Genomic_DNA"/>
</dbReference>
<gene>
    <name evidence="2" type="ordered locus">HacjB3_17298</name>
    <name evidence="3" type="ordered locus">HacjB3_19298</name>
    <name evidence="4" type="ORF">C497_00235</name>
</gene>
<keyword evidence="2" id="KW-0614">Plasmid</keyword>
<geneLocation type="plasmid" evidence="2 5">
    <name>2</name>
</geneLocation>
<organism evidence="2 5">
    <name type="scientific">Halalkalicoccus jeotgali (strain DSM 18796 / CECT 7217 / JCM 14584 / KCTC 4019 / B3)</name>
    <dbReference type="NCBI Taxonomy" id="795797"/>
    <lineage>
        <taxon>Archaea</taxon>
        <taxon>Methanobacteriati</taxon>
        <taxon>Methanobacteriota</taxon>
        <taxon>Stenosarchaea group</taxon>
        <taxon>Halobacteria</taxon>
        <taxon>Halobacteriales</taxon>
        <taxon>Halococcaceae</taxon>
        <taxon>Halalkalicoccus</taxon>
    </lineage>
</organism>
<dbReference type="KEGG" id="hje:HacjB3_19298"/>
<dbReference type="KEGG" id="hje:HacjB3_17298"/>
<dbReference type="EMBL" id="CP002066">
    <property type="protein sequence ID" value="ADJ17196.1"/>
    <property type="molecule type" value="Genomic_DNA"/>
</dbReference>
<sequence length="121" mass="14415">MEVTVTYDLEVESDREAFMRTISELDHEEQREEDHGDEGRPPMPSEEHRMVYEAVKANPRHALRVYHETLAEDNETPYDNFQQPDGWNDERVDIRSKMWDLKELGYVDNATQLWYPVEVES</sequence>
<accession>D8JCQ7</accession>